<evidence type="ECO:0000256" key="1">
    <source>
        <dbReference type="ARBA" id="ARBA00007381"/>
    </source>
</evidence>
<evidence type="ECO:0000313" key="8">
    <source>
        <dbReference type="EMBL" id="GIJ75324.1"/>
    </source>
</evidence>
<dbReference type="EMBL" id="BOPH01000153">
    <property type="protein sequence ID" value="GIJ75324.1"/>
    <property type="molecule type" value="Genomic_DNA"/>
</dbReference>
<evidence type="ECO:0000256" key="5">
    <source>
        <dbReference type="ARBA" id="ARBA00023186"/>
    </source>
</evidence>
<keyword evidence="3" id="KW-0067">ATP-binding</keyword>
<dbReference type="GO" id="GO:0140662">
    <property type="term" value="F:ATP-dependent protein folding chaperone"/>
    <property type="evidence" value="ECO:0007669"/>
    <property type="project" value="InterPro"/>
</dbReference>
<keyword evidence="2" id="KW-0547">Nucleotide-binding</keyword>
<dbReference type="GO" id="GO:0030968">
    <property type="term" value="P:endoplasmic reticulum unfolded protein response"/>
    <property type="evidence" value="ECO:0007669"/>
    <property type="project" value="TreeGrafter"/>
</dbReference>
<dbReference type="InterPro" id="IPR018181">
    <property type="entry name" value="Heat_shock_70_CS"/>
</dbReference>
<dbReference type="InterPro" id="IPR013126">
    <property type="entry name" value="Hsp_70_fam"/>
</dbReference>
<dbReference type="PRINTS" id="PR00301">
    <property type="entry name" value="HEATSHOCK70"/>
</dbReference>
<dbReference type="InterPro" id="IPR043129">
    <property type="entry name" value="ATPase_NBD"/>
</dbReference>
<proteinExistence type="inferred from homology"/>
<evidence type="ECO:0000256" key="4">
    <source>
        <dbReference type="ARBA" id="ARBA00023016"/>
    </source>
</evidence>
<reference evidence="8" key="1">
    <citation type="submission" date="2021-01" db="EMBL/GenBank/DDBJ databases">
        <title>Whole genome shotgun sequence of Virgisporangium ochraceum NBRC 16418.</title>
        <authorList>
            <person name="Komaki H."/>
            <person name="Tamura T."/>
        </authorList>
    </citation>
    <scope>NUCLEOTIDE SEQUENCE</scope>
    <source>
        <strain evidence="8">NBRC 16418</strain>
    </source>
</reference>
<evidence type="ECO:0008006" key="10">
    <source>
        <dbReference type="Google" id="ProtNLM"/>
    </source>
</evidence>
<keyword evidence="7" id="KW-0812">Transmembrane</keyword>
<evidence type="ECO:0000256" key="3">
    <source>
        <dbReference type="ARBA" id="ARBA00022840"/>
    </source>
</evidence>
<dbReference type="Gene3D" id="3.90.640.10">
    <property type="entry name" value="Actin, Chain A, domain 4"/>
    <property type="match status" value="1"/>
</dbReference>
<dbReference type="AlphaFoldDB" id="A0A8J4EHT4"/>
<feature type="compositionally biased region" description="Pro residues" evidence="6">
    <location>
        <begin position="426"/>
        <end position="466"/>
    </location>
</feature>
<keyword evidence="7" id="KW-1133">Transmembrane helix</keyword>
<feature type="transmembrane region" description="Helical" evidence="7">
    <location>
        <begin position="479"/>
        <end position="502"/>
    </location>
</feature>
<organism evidence="8 9">
    <name type="scientific">Virgisporangium ochraceum</name>
    <dbReference type="NCBI Taxonomy" id="65505"/>
    <lineage>
        <taxon>Bacteria</taxon>
        <taxon>Bacillati</taxon>
        <taxon>Actinomycetota</taxon>
        <taxon>Actinomycetes</taxon>
        <taxon>Micromonosporales</taxon>
        <taxon>Micromonosporaceae</taxon>
        <taxon>Virgisporangium</taxon>
    </lineage>
</organism>
<sequence>MSTGYAVGIDLGTSNTVAIVRWPDGRTRPVLFDGQPVLPSAVFLDHDGTLHVGRDAQRMAQLDPARFEPNPKRRIDEDVLFLGDRELPVIEVLAAPLRAVARAVHDTVGHLPPAVITCPAAWGTHRRQRLQQAAAAAGWPPVNLMSEPIAAARYFTETLRRPVPPGHVLAIFDFGGGTLDVALVRNDGATFTVVGSGGAEDLGGLDIDAAIVNHLGQLLAAQHPQVWAQISQPTDELGRRHRRAFWDDVRAAKEMLSRATTAPIAVPGVSASLHLTRDELEQLATPLLNRATGELTAALRHSGLQPDQLTGIFLVGGTSRVPLVSRLLHTYTGIAPTVLEQPELPVAEGAVAGAAAPGVSAQRAAAAPAIPVQRAASVTATSLSGGVPVSAVPSSGPPTAMPVSAMPVSTAPGGPPGFPQPHAAPGYPPHSAPPHSAPPHGGPPHGGPPHGGPPHGGPPHSAPPQQPRRGRRSRGGRKWIWVAAVLVPLLVLSVVATGYYAYNRFLVTPTLSDPRTTTIGELAPNGFRQAFAAETKAYAIGQRTDGTVEVVTIDLATGAERRHRSTVTGEWESARQIDNWIAVFSKPAANGTRYVELTNGVDDLHTTLTLGKDDGVMLSRVDRITQDLEYVVYAPSVGKIRSGTAGKTPKENAPQNLPAGARLLSDLRVSADKVGVLDKDGVLYLYETAKNKIAYAVEKVPPGTPPNLVHMHPQDNRLYYTEDRAEYQIFNGAVPQLTRGPADRKPLWIGSCNQNPGISCVIDQKGDDASTRELATFAGSERTFRAKVPYANVPGVVADEKSSPFGWLLVTSTEGDVTFTTTVETADGAAKKYGGRIWAIGNGHVVFVPTGTAPMEPRKVAIESIYMGDEGKTEASEETVRPGTCHADYFRLACATEGNAFAVWKVNKS</sequence>
<name>A0A8J4EHT4_9ACTN</name>
<evidence type="ECO:0000313" key="9">
    <source>
        <dbReference type="Proteomes" id="UP000635606"/>
    </source>
</evidence>
<evidence type="ECO:0000256" key="7">
    <source>
        <dbReference type="SAM" id="Phobius"/>
    </source>
</evidence>
<accession>A0A8J4EHT4</accession>
<dbReference type="Proteomes" id="UP000635606">
    <property type="component" value="Unassembled WGS sequence"/>
</dbReference>
<dbReference type="RefSeq" id="WP_203935086.1">
    <property type="nucleotide sequence ID" value="NZ_BOPH01000153.1"/>
</dbReference>
<evidence type="ECO:0000256" key="6">
    <source>
        <dbReference type="SAM" id="MobiDB-lite"/>
    </source>
</evidence>
<keyword evidence="5" id="KW-0143">Chaperone</keyword>
<dbReference type="Gene3D" id="3.30.420.40">
    <property type="match status" value="2"/>
</dbReference>
<dbReference type="PROSITE" id="PS01036">
    <property type="entry name" value="HSP70_3"/>
    <property type="match status" value="1"/>
</dbReference>
<dbReference type="SUPFAM" id="SSF53067">
    <property type="entry name" value="Actin-like ATPase domain"/>
    <property type="match status" value="2"/>
</dbReference>
<dbReference type="PANTHER" id="PTHR45639">
    <property type="entry name" value="HSC70CB, ISOFORM G-RELATED"/>
    <property type="match status" value="1"/>
</dbReference>
<feature type="region of interest" description="Disordered" evidence="6">
    <location>
        <begin position="401"/>
        <end position="473"/>
    </location>
</feature>
<keyword evidence="9" id="KW-1185">Reference proteome</keyword>
<keyword evidence="7" id="KW-0472">Membrane</keyword>
<dbReference type="GO" id="GO:0005524">
    <property type="term" value="F:ATP binding"/>
    <property type="evidence" value="ECO:0007669"/>
    <property type="project" value="UniProtKB-KW"/>
</dbReference>
<comment type="caution">
    <text evidence="8">The sequence shown here is derived from an EMBL/GenBank/DDBJ whole genome shotgun (WGS) entry which is preliminary data.</text>
</comment>
<keyword evidence="4" id="KW-0346">Stress response</keyword>
<protein>
    <recommendedName>
        <fullName evidence="10">Heat shock protein 70</fullName>
    </recommendedName>
</protein>
<gene>
    <name evidence="8" type="ORF">Voc01_102410</name>
</gene>
<evidence type="ECO:0000256" key="2">
    <source>
        <dbReference type="ARBA" id="ARBA00022741"/>
    </source>
</evidence>
<comment type="similarity">
    <text evidence="1">Belongs to the heat shock protein 70 family.</text>
</comment>
<dbReference type="PANTHER" id="PTHR45639:SF34">
    <property type="entry name" value="CHAPERONE PROTEIN DNAK"/>
    <property type="match status" value="1"/>
</dbReference>
<dbReference type="Pfam" id="PF00012">
    <property type="entry name" value="HSP70"/>
    <property type="match status" value="1"/>
</dbReference>